<feature type="transmembrane region" description="Helical" evidence="6">
    <location>
        <begin position="131"/>
        <end position="152"/>
    </location>
</feature>
<dbReference type="GO" id="GO:0005886">
    <property type="term" value="C:plasma membrane"/>
    <property type="evidence" value="ECO:0007669"/>
    <property type="project" value="UniProtKB-SubCell"/>
</dbReference>
<dbReference type="VEuPathDB" id="FungiDB:SDRG_06341"/>
<dbReference type="STRING" id="1156394.T0QEA4"/>
<dbReference type="OMA" id="AWAITCI"/>
<feature type="transmembrane region" description="Helical" evidence="6">
    <location>
        <begin position="320"/>
        <end position="340"/>
    </location>
</feature>
<feature type="transmembrane region" description="Helical" evidence="6">
    <location>
        <begin position="229"/>
        <end position="250"/>
    </location>
</feature>
<proteinExistence type="inferred from homology"/>
<dbReference type="eggNOG" id="KOG1362">
    <property type="taxonomic scope" value="Eukaryota"/>
</dbReference>
<sequence length="499" mass="53742">MADATSKSKTSGAINEPSPPEYSRSCKDIIFAILFLIVVGVTIYFAASFGATYISKTQIQDAKKTTGFMVILNYGGISGAIAIGISLLWILTMMFVGECIIWASIAFMILANVFAAVYMTQRLHERGDAHYWWPAAVFGTIALLILLYAVCIRHRVKFAAVHLHIAGKAIFRLPFTLVVALIMVGVQLAWAITCIVGAFGLLHHQGAITLSDGCAHNATLATCHVKVQYGQALGLLIPILLVFFWGAMVIKNILAVTVSGTVASWKVNAAVPMITVVAWGRALTVNLGSICFGSLIVAILETIQTVLAGISYAAQQSGNCVAACIVGCLACLIGVIKSWMETFNRFAYAYVGIHGYSFLKAGHKVSKMFASKGWSAIANDDLTQKVFFLGNLVVGTLACFLTIQVASADLKEDPQLFSGLKKPEAMIGVLGFLIGYVINNLFMSLMASAVSTIFVLWAEDPAGWQATQPDHYAKLHAAWLKIYPDEYNNGAGKPETSQV</sequence>
<dbReference type="Proteomes" id="UP000030762">
    <property type="component" value="Unassembled WGS sequence"/>
</dbReference>
<evidence type="ECO:0000256" key="1">
    <source>
        <dbReference type="ARBA" id="ARBA00004141"/>
    </source>
</evidence>
<accession>T0QEA4</accession>
<keyword evidence="4 6" id="KW-1133">Transmembrane helix</keyword>
<dbReference type="InterPro" id="IPR007603">
    <property type="entry name" value="Choline_transptr-like"/>
</dbReference>
<evidence type="ECO:0000256" key="6">
    <source>
        <dbReference type="RuleBase" id="RU368066"/>
    </source>
</evidence>
<comment type="similarity">
    <text evidence="2 6">Belongs to the CTL (choline transporter-like) family.</text>
</comment>
<dbReference type="RefSeq" id="XP_008610340.1">
    <property type="nucleotide sequence ID" value="XM_008612118.1"/>
</dbReference>
<feature type="compositionally biased region" description="Polar residues" evidence="7">
    <location>
        <begin position="1"/>
        <end position="13"/>
    </location>
</feature>
<evidence type="ECO:0000256" key="5">
    <source>
        <dbReference type="ARBA" id="ARBA00023136"/>
    </source>
</evidence>
<feature type="transmembrane region" description="Helical" evidence="6">
    <location>
        <begin position="71"/>
        <end position="92"/>
    </location>
</feature>
<feature type="region of interest" description="Disordered" evidence="7">
    <location>
        <begin position="1"/>
        <end position="22"/>
    </location>
</feature>
<dbReference type="PANTHER" id="PTHR12385">
    <property type="entry name" value="CHOLINE TRANSPORTER-LIKE (SLC FAMILY 44)"/>
    <property type="match status" value="1"/>
</dbReference>
<gene>
    <name evidence="8" type="ORF">SDRG_06341</name>
</gene>
<dbReference type="Pfam" id="PF04515">
    <property type="entry name" value="Choline_transpo"/>
    <property type="match status" value="1"/>
</dbReference>
<reference evidence="8 9" key="1">
    <citation type="submission" date="2012-04" db="EMBL/GenBank/DDBJ databases">
        <title>The Genome Sequence of Saprolegnia declina VS20.</title>
        <authorList>
            <consortium name="The Broad Institute Genome Sequencing Platform"/>
            <person name="Russ C."/>
            <person name="Nusbaum C."/>
            <person name="Tyler B."/>
            <person name="van West P."/>
            <person name="Dieguez-Uribeondo J."/>
            <person name="de Bruijn I."/>
            <person name="Tripathy S."/>
            <person name="Jiang R."/>
            <person name="Young S.K."/>
            <person name="Zeng Q."/>
            <person name="Gargeya S."/>
            <person name="Fitzgerald M."/>
            <person name="Haas B."/>
            <person name="Abouelleil A."/>
            <person name="Alvarado L."/>
            <person name="Arachchi H.M."/>
            <person name="Berlin A."/>
            <person name="Chapman S.B."/>
            <person name="Goldberg J."/>
            <person name="Griggs A."/>
            <person name="Gujja S."/>
            <person name="Hansen M."/>
            <person name="Howarth C."/>
            <person name="Imamovic A."/>
            <person name="Larimer J."/>
            <person name="McCowen C."/>
            <person name="Montmayeur A."/>
            <person name="Murphy C."/>
            <person name="Neiman D."/>
            <person name="Pearson M."/>
            <person name="Priest M."/>
            <person name="Roberts A."/>
            <person name="Saif S."/>
            <person name="Shea T."/>
            <person name="Sisk P."/>
            <person name="Sykes S."/>
            <person name="Wortman J."/>
            <person name="Nusbaum C."/>
            <person name="Birren B."/>
        </authorList>
    </citation>
    <scope>NUCLEOTIDE SEQUENCE [LARGE SCALE GENOMIC DNA]</scope>
    <source>
        <strain evidence="8 9">VS20</strain>
    </source>
</reference>
<dbReference type="GeneID" id="19947068"/>
<feature type="transmembrane region" description="Helical" evidence="6">
    <location>
        <begin position="29"/>
        <end position="51"/>
    </location>
</feature>
<evidence type="ECO:0000256" key="4">
    <source>
        <dbReference type="ARBA" id="ARBA00022989"/>
    </source>
</evidence>
<dbReference type="AlphaFoldDB" id="T0QEA4"/>
<dbReference type="OrthoDB" id="44736at2759"/>
<keyword evidence="9" id="KW-1185">Reference proteome</keyword>
<dbReference type="GO" id="GO:0022857">
    <property type="term" value="F:transmembrane transporter activity"/>
    <property type="evidence" value="ECO:0007669"/>
    <property type="project" value="UniProtKB-UniRule"/>
</dbReference>
<evidence type="ECO:0000256" key="2">
    <source>
        <dbReference type="ARBA" id="ARBA00007168"/>
    </source>
</evidence>
<feature type="transmembrane region" description="Helical" evidence="6">
    <location>
        <begin position="425"/>
        <end position="458"/>
    </location>
</feature>
<keyword evidence="3 6" id="KW-0812">Transmembrane</keyword>
<keyword evidence="5 6" id="KW-0472">Membrane</keyword>
<evidence type="ECO:0000313" key="9">
    <source>
        <dbReference type="Proteomes" id="UP000030762"/>
    </source>
</evidence>
<dbReference type="PANTHER" id="PTHR12385:SF4">
    <property type="entry name" value="PROTEIN PNS1"/>
    <property type="match status" value="1"/>
</dbReference>
<protein>
    <recommendedName>
        <fullName evidence="6">Choline transporter-like protein</fullName>
    </recommendedName>
</protein>
<evidence type="ECO:0000256" key="3">
    <source>
        <dbReference type="ARBA" id="ARBA00022692"/>
    </source>
</evidence>
<feature type="transmembrane region" description="Helical" evidence="6">
    <location>
        <begin position="173"/>
        <end position="202"/>
    </location>
</feature>
<feature type="transmembrane region" description="Helical" evidence="6">
    <location>
        <begin position="99"/>
        <end position="119"/>
    </location>
</feature>
<dbReference type="EMBL" id="JH767148">
    <property type="protein sequence ID" value="EQC36234.1"/>
    <property type="molecule type" value="Genomic_DNA"/>
</dbReference>
<name>T0QEA4_SAPDV</name>
<comment type="function">
    <text evidence="6">Choline transporter.</text>
</comment>
<evidence type="ECO:0000256" key="7">
    <source>
        <dbReference type="SAM" id="MobiDB-lite"/>
    </source>
</evidence>
<organism evidence="8 9">
    <name type="scientific">Saprolegnia diclina (strain VS20)</name>
    <dbReference type="NCBI Taxonomy" id="1156394"/>
    <lineage>
        <taxon>Eukaryota</taxon>
        <taxon>Sar</taxon>
        <taxon>Stramenopiles</taxon>
        <taxon>Oomycota</taxon>
        <taxon>Saprolegniomycetes</taxon>
        <taxon>Saprolegniales</taxon>
        <taxon>Saprolegniaceae</taxon>
        <taxon>Saprolegnia</taxon>
    </lineage>
</organism>
<comment type="subcellular location">
    <subcellularLocation>
        <location evidence="6">Cell membrane</location>
        <topology evidence="6">Multi-pass membrane protein</topology>
    </subcellularLocation>
    <subcellularLocation>
        <location evidence="1">Membrane</location>
        <topology evidence="1">Multi-pass membrane protein</topology>
    </subcellularLocation>
</comment>
<feature type="transmembrane region" description="Helical" evidence="6">
    <location>
        <begin position="386"/>
        <end position="405"/>
    </location>
</feature>
<dbReference type="InParanoid" id="T0QEA4"/>
<evidence type="ECO:0000313" key="8">
    <source>
        <dbReference type="EMBL" id="EQC36234.1"/>
    </source>
</evidence>
<feature type="transmembrane region" description="Helical" evidence="6">
    <location>
        <begin position="287"/>
        <end position="308"/>
    </location>
</feature>